<reference evidence="1" key="2">
    <citation type="journal article" date="2015" name="Fish Shellfish Immunol.">
        <title>Early steps in the European eel (Anguilla anguilla)-Vibrio vulnificus interaction in the gills: Role of the RtxA13 toxin.</title>
        <authorList>
            <person name="Callol A."/>
            <person name="Pajuelo D."/>
            <person name="Ebbesson L."/>
            <person name="Teles M."/>
            <person name="MacKenzie S."/>
            <person name="Amaro C."/>
        </authorList>
    </citation>
    <scope>NUCLEOTIDE SEQUENCE</scope>
</reference>
<evidence type="ECO:0000313" key="1">
    <source>
        <dbReference type="EMBL" id="JAH11747.1"/>
    </source>
</evidence>
<dbReference type="AlphaFoldDB" id="A0A0E9Q5H2"/>
<organism evidence="1">
    <name type="scientific">Anguilla anguilla</name>
    <name type="common">European freshwater eel</name>
    <name type="synonym">Muraena anguilla</name>
    <dbReference type="NCBI Taxonomy" id="7936"/>
    <lineage>
        <taxon>Eukaryota</taxon>
        <taxon>Metazoa</taxon>
        <taxon>Chordata</taxon>
        <taxon>Craniata</taxon>
        <taxon>Vertebrata</taxon>
        <taxon>Euteleostomi</taxon>
        <taxon>Actinopterygii</taxon>
        <taxon>Neopterygii</taxon>
        <taxon>Teleostei</taxon>
        <taxon>Anguilliformes</taxon>
        <taxon>Anguillidae</taxon>
        <taxon>Anguilla</taxon>
    </lineage>
</organism>
<proteinExistence type="predicted"/>
<name>A0A0E9Q5H2_ANGAN</name>
<dbReference type="EMBL" id="GBXM01096830">
    <property type="protein sequence ID" value="JAH11747.1"/>
    <property type="molecule type" value="Transcribed_RNA"/>
</dbReference>
<accession>A0A0E9Q5H2</accession>
<protein>
    <submittedName>
        <fullName evidence="1">Uncharacterized protein</fullName>
    </submittedName>
</protein>
<reference evidence="1" key="1">
    <citation type="submission" date="2014-11" db="EMBL/GenBank/DDBJ databases">
        <authorList>
            <person name="Amaro Gonzalez C."/>
        </authorList>
    </citation>
    <scope>NUCLEOTIDE SEQUENCE</scope>
</reference>
<sequence>MQIDPSFLGLWLWWSENVTPR</sequence>